<organism evidence="2">
    <name type="scientific">Amphimedon queenslandica</name>
    <name type="common">Sponge</name>
    <dbReference type="NCBI Taxonomy" id="400682"/>
    <lineage>
        <taxon>Eukaryota</taxon>
        <taxon>Metazoa</taxon>
        <taxon>Porifera</taxon>
        <taxon>Demospongiae</taxon>
        <taxon>Heteroscleromorpha</taxon>
        <taxon>Haplosclerida</taxon>
        <taxon>Niphatidae</taxon>
        <taxon>Amphimedon</taxon>
    </lineage>
</organism>
<reference evidence="2" key="1">
    <citation type="submission" date="2017-05" db="UniProtKB">
        <authorList>
            <consortium name="EnsemblMetazoa"/>
        </authorList>
    </citation>
    <scope>IDENTIFICATION</scope>
</reference>
<dbReference type="GO" id="GO:0007097">
    <property type="term" value="P:nuclear migration"/>
    <property type="evidence" value="ECO:0007669"/>
    <property type="project" value="TreeGrafter"/>
</dbReference>
<dbReference type="GO" id="GO:0005938">
    <property type="term" value="C:cell cortex"/>
    <property type="evidence" value="ECO:0007669"/>
    <property type="project" value="TreeGrafter"/>
</dbReference>
<dbReference type="GO" id="GO:0007052">
    <property type="term" value="P:mitotic spindle organization"/>
    <property type="evidence" value="ECO:0007669"/>
    <property type="project" value="TreeGrafter"/>
</dbReference>
<proteinExistence type="predicted"/>
<evidence type="ECO:0000259" key="1">
    <source>
        <dbReference type="Pfam" id="PF18198"/>
    </source>
</evidence>
<protein>
    <recommendedName>
        <fullName evidence="1">Dynein heavy chain AAA lid domain-containing protein</fullName>
    </recommendedName>
</protein>
<dbReference type="GO" id="GO:0008090">
    <property type="term" value="P:retrograde axonal transport"/>
    <property type="evidence" value="ECO:0007669"/>
    <property type="project" value="TreeGrafter"/>
</dbReference>
<dbReference type="GO" id="GO:0008569">
    <property type="term" value="F:minus-end-directed microtubule motor activity"/>
    <property type="evidence" value="ECO:0007669"/>
    <property type="project" value="TreeGrafter"/>
</dbReference>
<dbReference type="InterPro" id="IPR041658">
    <property type="entry name" value="AAA_lid_11"/>
</dbReference>
<dbReference type="Gene3D" id="1.10.8.720">
    <property type="entry name" value="Region D6 of dynein motor"/>
    <property type="match status" value="1"/>
</dbReference>
<dbReference type="EnsemblMetazoa" id="Aqu2.1.08808_001">
    <property type="protein sequence ID" value="Aqu2.1.08808_001"/>
    <property type="gene ID" value="Aqu2.1.08808"/>
</dbReference>
<dbReference type="PANTHER" id="PTHR10676">
    <property type="entry name" value="DYNEIN HEAVY CHAIN FAMILY PROTEIN"/>
    <property type="match status" value="1"/>
</dbReference>
<dbReference type="InterPro" id="IPR042219">
    <property type="entry name" value="AAA_lid_11_sf"/>
</dbReference>
<dbReference type="GO" id="GO:0045505">
    <property type="term" value="F:dynein intermediate chain binding"/>
    <property type="evidence" value="ECO:0007669"/>
    <property type="project" value="InterPro"/>
</dbReference>
<dbReference type="GO" id="GO:0051959">
    <property type="term" value="F:dynein light intermediate chain binding"/>
    <property type="evidence" value="ECO:0007669"/>
    <property type="project" value="InterPro"/>
</dbReference>
<dbReference type="PANTHER" id="PTHR10676:SF314">
    <property type="entry name" value="CYTOPLASMIC DYNEIN 1 HEAVY CHAIN 1"/>
    <property type="match status" value="1"/>
</dbReference>
<evidence type="ECO:0000313" key="2">
    <source>
        <dbReference type="EnsemblMetazoa" id="Aqu2.1.08808_001"/>
    </source>
</evidence>
<name>A0A1X7T3J3_AMPQE</name>
<dbReference type="InParanoid" id="A0A1X7T3J3"/>
<dbReference type="InterPro" id="IPR026983">
    <property type="entry name" value="DHC"/>
</dbReference>
<dbReference type="AlphaFoldDB" id="A0A1X7T3J3"/>
<accession>A0A1X7T3J3</accession>
<dbReference type="GO" id="GO:0005881">
    <property type="term" value="C:cytoplasmic microtubule"/>
    <property type="evidence" value="ECO:0007669"/>
    <property type="project" value="TreeGrafter"/>
</dbReference>
<dbReference type="eggNOG" id="KOG3595">
    <property type="taxonomic scope" value="Eukaryota"/>
</dbReference>
<feature type="domain" description="Dynein heavy chain AAA lid" evidence="1">
    <location>
        <begin position="16"/>
        <end position="75"/>
    </location>
</feature>
<sequence>RLRIAHLVRRKSQFISRYEFNKSDLRMGCDTLDTWLDTVAQGRTNLPPDKIPWSTFRTLLSQCIYGGRIDNDFDQ</sequence>
<dbReference type="GO" id="GO:0005868">
    <property type="term" value="C:cytoplasmic dynein complex"/>
    <property type="evidence" value="ECO:0007669"/>
    <property type="project" value="TreeGrafter"/>
</dbReference>
<dbReference type="STRING" id="400682.A0A1X7T3J3"/>
<dbReference type="GO" id="GO:0031122">
    <property type="term" value="P:cytoplasmic microtubule organization"/>
    <property type="evidence" value="ECO:0007669"/>
    <property type="project" value="TreeGrafter"/>
</dbReference>
<dbReference type="Pfam" id="PF18198">
    <property type="entry name" value="AAA_lid_11"/>
    <property type="match status" value="1"/>
</dbReference>